<dbReference type="Pfam" id="PF04909">
    <property type="entry name" value="Amidohydro_2"/>
    <property type="match status" value="1"/>
</dbReference>
<keyword evidence="6" id="KW-1185">Reference proteome</keyword>
<comment type="caution">
    <text evidence="5">The sequence shown here is derived from an EMBL/GenBank/DDBJ whole genome shotgun (WGS) entry which is preliminary data.</text>
</comment>
<dbReference type="PANTHER" id="PTHR21240:SF30">
    <property type="entry name" value="AMIDOHYDROLASE-RELATED DOMAIN-CONTAINING PROTEIN-RELATED"/>
    <property type="match status" value="1"/>
</dbReference>
<dbReference type="InterPro" id="IPR032466">
    <property type="entry name" value="Metal_Hydrolase"/>
</dbReference>
<dbReference type="GO" id="GO:0016787">
    <property type="term" value="F:hydrolase activity"/>
    <property type="evidence" value="ECO:0007669"/>
    <property type="project" value="InterPro"/>
</dbReference>
<reference evidence="5 6" key="1">
    <citation type="journal article" date="2017" name="Mycologia">
        <title>Bifiguratus adelaidae, gen. et sp. nov., a new member of Mucoromycotina in endophytic and soil-dwelling habitats.</title>
        <authorList>
            <person name="Torres-Cruz T.J."/>
            <person name="Billingsley Tobias T.L."/>
            <person name="Almatruk M."/>
            <person name="Hesse C."/>
            <person name="Kuske C.R."/>
            <person name="Desiro A."/>
            <person name="Benucci G.M."/>
            <person name="Bonito G."/>
            <person name="Stajich J.E."/>
            <person name="Dunlap C."/>
            <person name="Arnold A.E."/>
            <person name="Porras-Alfaro A."/>
        </authorList>
    </citation>
    <scope>NUCLEOTIDE SEQUENCE [LARGE SCALE GENOMIC DNA]</scope>
    <source>
        <strain evidence="5 6">AZ0501</strain>
    </source>
</reference>
<dbReference type="GO" id="GO:0005829">
    <property type="term" value="C:cytosol"/>
    <property type="evidence" value="ECO:0007669"/>
    <property type="project" value="TreeGrafter"/>
</dbReference>
<evidence type="ECO:0000313" key="5">
    <source>
        <dbReference type="EMBL" id="OZJ01426.1"/>
    </source>
</evidence>
<evidence type="ECO:0000256" key="3">
    <source>
        <dbReference type="RuleBase" id="RU366045"/>
    </source>
</evidence>
<feature type="domain" description="Amidohydrolase-related" evidence="4">
    <location>
        <begin position="97"/>
        <end position="226"/>
    </location>
</feature>
<organism evidence="5 6">
    <name type="scientific">Bifiguratus adelaidae</name>
    <dbReference type="NCBI Taxonomy" id="1938954"/>
    <lineage>
        <taxon>Eukaryota</taxon>
        <taxon>Fungi</taxon>
        <taxon>Fungi incertae sedis</taxon>
        <taxon>Mucoromycota</taxon>
        <taxon>Mucoromycotina</taxon>
        <taxon>Endogonomycetes</taxon>
        <taxon>Endogonales</taxon>
        <taxon>Endogonales incertae sedis</taxon>
        <taxon>Bifiguratus</taxon>
    </lineage>
</organism>
<accession>A0A261XST8</accession>
<dbReference type="Proteomes" id="UP000242875">
    <property type="component" value="Unassembled WGS sequence"/>
</dbReference>
<dbReference type="InterPro" id="IPR032465">
    <property type="entry name" value="ACMSD"/>
</dbReference>
<evidence type="ECO:0000256" key="2">
    <source>
        <dbReference type="ARBA" id="ARBA00023239"/>
    </source>
</evidence>
<evidence type="ECO:0000259" key="4">
    <source>
        <dbReference type="Pfam" id="PF04909"/>
    </source>
</evidence>
<dbReference type="AlphaFoldDB" id="A0A261XST8"/>
<dbReference type="GO" id="GO:0019748">
    <property type="term" value="P:secondary metabolic process"/>
    <property type="evidence" value="ECO:0007669"/>
    <property type="project" value="TreeGrafter"/>
</dbReference>
<proteinExistence type="inferred from homology"/>
<comment type="similarity">
    <text evidence="3">Belongs to the metallo-dependent hydrolases superfamily.</text>
</comment>
<name>A0A261XST8_9FUNG</name>
<evidence type="ECO:0000313" key="6">
    <source>
        <dbReference type="Proteomes" id="UP000242875"/>
    </source>
</evidence>
<protein>
    <recommendedName>
        <fullName evidence="4">Amidohydrolase-related domain-containing protein</fullName>
    </recommendedName>
</protein>
<dbReference type="PANTHER" id="PTHR21240">
    <property type="entry name" value="2-AMINO-3-CARBOXYLMUCONATE-6-SEMIALDEHYDE DECARBOXYLASE"/>
    <property type="match status" value="1"/>
</dbReference>
<keyword evidence="1 3" id="KW-0210">Decarboxylase</keyword>
<dbReference type="SUPFAM" id="SSF51556">
    <property type="entry name" value="Metallo-dependent hydrolases"/>
    <property type="match status" value="1"/>
</dbReference>
<dbReference type="InterPro" id="IPR006680">
    <property type="entry name" value="Amidohydro-rel"/>
</dbReference>
<keyword evidence="2 3" id="KW-0456">Lyase</keyword>
<dbReference type="OrthoDB" id="2331248at2759"/>
<evidence type="ECO:0000256" key="1">
    <source>
        <dbReference type="ARBA" id="ARBA00022793"/>
    </source>
</evidence>
<feature type="non-terminal residue" evidence="5">
    <location>
        <position position="1"/>
    </location>
</feature>
<dbReference type="GO" id="GO:0016831">
    <property type="term" value="F:carboxy-lyase activity"/>
    <property type="evidence" value="ECO:0007669"/>
    <property type="project" value="UniProtKB-KW"/>
</dbReference>
<dbReference type="Gene3D" id="3.20.20.140">
    <property type="entry name" value="Metal-dependent hydrolases"/>
    <property type="match status" value="1"/>
</dbReference>
<gene>
    <name evidence="5" type="ORF">BZG36_05752</name>
</gene>
<dbReference type="EMBL" id="MVBO01000379">
    <property type="protein sequence ID" value="OZJ01426.1"/>
    <property type="molecule type" value="Genomic_DNA"/>
</dbReference>
<sequence length="240" mass="27695">AFRESVLSGLGLGLFPTDTDNKLDDLGEVRIREMDAGRISLQVVSHNTAAPVSSVDVHRRSNDQLYEARRSWHAAPKEMMPHYEGDYDATTANVLATYGWGWHSDTGLQVIRFFTSGFFDRFPRLKIIIGHMGEMVPFMHDRILHFESHFGQHKHGWTTVWNENIWITTSDMFTLPTLIYALRNTKKDRILYSVDYPYETNLDGKKFMEDVQKSGLLTQEELEMVAYSHSRFSENLRTGT</sequence>